<evidence type="ECO:0000256" key="4">
    <source>
        <dbReference type="ARBA" id="ARBA00023163"/>
    </source>
</evidence>
<evidence type="ECO:0000313" key="7">
    <source>
        <dbReference type="EMBL" id="PHT79055.1"/>
    </source>
</evidence>
<comment type="caution">
    <text evidence="7">The sequence shown here is derived from an EMBL/GenBank/DDBJ whole genome shotgun (WGS) entry which is preliminary data.</text>
</comment>
<dbReference type="GO" id="GO:0006357">
    <property type="term" value="P:regulation of transcription by RNA polymerase II"/>
    <property type="evidence" value="ECO:0000318"/>
    <property type="project" value="GO_Central"/>
</dbReference>
<reference evidence="7 8" key="1">
    <citation type="journal article" date="2014" name="Nat. Genet.">
        <title>Genome sequence of the hot pepper provides insights into the evolution of pungency in Capsicum species.</title>
        <authorList>
            <person name="Kim S."/>
            <person name="Park M."/>
            <person name="Yeom S.I."/>
            <person name="Kim Y.M."/>
            <person name="Lee J.M."/>
            <person name="Lee H.A."/>
            <person name="Seo E."/>
            <person name="Choi J."/>
            <person name="Cheong K."/>
            <person name="Kim K.T."/>
            <person name="Jung K."/>
            <person name="Lee G.W."/>
            <person name="Oh S.K."/>
            <person name="Bae C."/>
            <person name="Kim S.B."/>
            <person name="Lee H.Y."/>
            <person name="Kim S.Y."/>
            <person name="Kim M.S."/>
            <person name="Kang B.C."/>
            <person name="Jo Y.D."/>
            <person name="Yang H.B."/>
            <person name="Jeong H.J."/>
            <person name="Kang W.H."/>
            <person name="Kwon J.K."/>
            <person name="Shin C."/>
            <person name="Lim J.Y."/>
            <person name="Park J.H."/>
            <person name="Huh J.H."/>
            <person name="Kim J.S."/>
            <person name="Kim B.D."/>
            <person name="Cohen O."/>
            <person name="Paran I."/>
            <person name="Suh M.C."/>
            <person name="Lee S.B."/>
            <person name="Kim Y.K."/>
            <person name="Shin Y."/>
            <person name="Noh S.J."/>
            <person name="Park J."/>
            <person name="Seo Y.S."/>
            <person name="Kwon S.Y."/>
            <person name="Kim H.A."/>
            <person name="Park J.M."/>
            <person name="Kim H.J."/>
            <person name="Choi S.B."/>
            <person name="Bosland P.W."/>
            <person name="Reeves G."/>
            <person name="Jo S.H."/>
            <person name="Lee B.W."/>
            <person name="Cho H.T."/>
            <person name="Choi H.S."/>
            <person name="Lee M.S."/>
            <person name="Yu Y."/>
            <person name="Do Choi Y."/>
            <person name="Park B.S."/>
            <person name="van Deynze A."/>
            <person name="Ashrafi H."/>
            <person name="Hill T."/>
            <person name="Kim W.T."/>
            <person name="Pai H.S."/>
            <person name="Ahn H.K."/>
            <person name="Yeam I."/>
            <person name="Giovannoni J.J."/>
            <person name="Rose J.K."/>
            <person name="Sorensen I."/>
            <person name="Lee S.J."/>
            <person name="Kim R.W."/>
            <person name="Choi I.Y."/>
            <person name="Choi B.S."/>
            <person name="Lim J.S."/>
            <person name="Lee Y.H."/>
            <person name="Choi D."/>
        </authorList>
    </citation>
    <scope>NUCLEOTIDE SEQUENCE [LARGE SCALE GENOMIC DNA]</scope>
    <source>
        <strain evidence="8">cv. CM334</strain>
    </source>
</reference>
<feature type="domain" description="MADS-box" evidence="6">
    <location>
        <begin position="7"/>
        <end position="67"/>
    </location>
</feature>
<evidence type="ECO:0000256" key="2">
    <source>
        <dbReference type="ARBA" id="ARBA00023015"/>
    </source>
</evidence>
<name>A0A1U8H102_CAPAN</name>
<dbReference type="OMA" id="SGQKYWW"/>
<dbReference type="GO" id="GO:0005634">
    <property type="term" value="C:nucleus"/>
    <property type="evidence" value="ECO:0007669"/>
    <property type="project" value="UniProtKB-SubCell"/>
</dbReference>
<dbReference type="EMBL" id="AYRZ02000006">
    <property type="protein sequence ID" value="PHT79055.1"/>
    <property type="molecule type" value="Genomic_DNA"/>
</dbReference>
<dbReference type="SMART" id="SM00432">
    <property type="entry name" value="MADS"/>
    <property type="match status" value="1"/>
</dbReference>
<dbReference type="PRINTS" id="PR00404">
    <property type="entry name" value="MADSDOMAIN"/>
</dbReference>
<evidence type="ECO:0000256" key="5">
    <source>
        <dbReference type="ARBA" id="ARBA00023242"/>
    </source>
</evidence>
<evidence type="ECO:0000313" key="8">
    <source>
        <dbReference type="Proteomes" id="UP000222542"/>
    </source>
</evidence>
<organism evidence="7 8">
    <name type="scientific">Capsicum annuum</name>
    <name type="common">Capsicum pepper</name>
    <dbReference type="NCBI Taxonomy" id="4072"/>
    <lineage>
        <taxon>Eukaryota</taxon>
        <taxon>Viridiplantae</taxon>
        <taxon>Streptophyta</taxon>
        <taxon>Embryophyta</taxon>
        <taxon>Tracheophyta</taxon>
        <taxon>Spermatophyta</taxon>
        <taxon>Magnoliopsida</taxon>
        <taxon>eudicotyledons</taxon>
        <taxon>Gunneridae</taxon>
        <taxon>Pentapetalae</taxon>
        <taxon>asterids</taxon>
        <taxon>lamiids</taxon>
        <taxon>Solanales</taxon>
        <taxon>Solanaceae</taxon>
        <taxon>Solanoideae</taxon>
        <taxon>Capsiceae</taxon>
        <taxon>Capsicum</taxon>
    </lineage>
</organism>
<sequence>MVNKKSKGRQKIPMKKIEKKKDRFASFSKRRAGLYKKASELVAEFDVDIGIIMFSPGGKPHSFFHPTVDAIVSRFQNPDVQLSESTHLVAAYARKTVNQLESRLEEFDIREKAAITLTNQLDQMAKSRQKGWWESIEQLNADEVAKFEAWLNATTFNMHHRLNQLENEATISLGCESFGV</sequence>
<dbReference type="PROSITE" id="PS50066">
    <property type="entry name" value="MADS_BOX_2"/>
    <property type="match status" value="1"/>
</dbReference>
<keyword evidence="8" id="KW-1185">Reference proteome</keyword>
<keyword evidence="5" id="KW-0539">Nucleus</keyword>
<protein>
    <recommendedName>
        <fullName evidence="6">MADS-box domain-containing protein</fullName>
    </recommendedName>
</protein>
<dbReference type="GO" id="GO:0000981">
    <property type="term" value="F:DNA-binding transcription factor activity, RNA polymerase II-specific"/>
    <property type="evidence" value="ECO:0000318"/>
    <property type="project" value="GO_Central"/>
</dbReference>
<dbReference type="SMR" id="A0A1U8H102"/>
<accession>A0A1U8H102</accession>
<dbReference type="GO" id="GO:0046983">
    <property type="term" value="F:protein dimerization activity"/>
    <property type="evidence" value="ECO:0007669"/>
    <property type="project" value="InterPro"/>
</dbReference>
<dbReference type="InterPro" id="IPR036879">
    <property type="entry name" value="TF_MADSbox_sf"/>
</dbReference>
<dbReference type="GO" id="GO:0000978">
    <property type="term" value="F:RNA polymerase II cis-regulatory region sequence-specific DNA binding"/>
    <property type="evidence" value="ECO:0000318"/>
    <property type="project" value="GO_Central"/>
</dbReference>
<proteinExistence type="predicted"/>
<dbReference type="Pfam" id="PF00319">
    <property type="entry name" value="SRF-TF"/>
    <property type="match status" value="1"/>
</dbReference>
<evidence type="ECO:0000256" key="1">
    <source>
        <dbReference type="ARBA" id="ARBA00004123"/>
    </source>
</evidence>
<dbReference type="OrthoDB" id="1274585at2759"/>
<reference evidence="7 8" key="2">
    <citation type="journal article" date="2017" name="Genome Biol.">
        <title>New reference genome sequences of hot pepper reveal the massive evolution of plant disease-resistance genes by retroduplication.</title>
        <authorList>
            <person name="Kim S."/>
            <person name="Park J."/>
            <person name="Yeom S.I."/>
            <person name="Kim Y.M."/>
            <person name="Seo E."/>
            <person name="Kim K.T."/>
            <person name="Kim M.S."/>
            <person name="Lee J.M."/>
            <person name="Cheong K."/>
            <person name="Shin H.S."/>
            <person name="Kim S.B."/>
            <person name="Han K."/>
            <person name="Lee J."/>
            <person name="Park M."/>
            <person name="Lee H.A."/>
            <person name="Lee H.Y."/>
            <person name="Lee Y."/>
            <person name="Oh S."/>
            <person name="Lee J.H."/>
            <person name="Choi E."/>
            <person name="Choi E."/>
            <person name="Lee S.E."/>
            <person name="Jeon J."/>
            <person name="Kim H."/>
            <person name="Choi G."/>
            <person name="Song H."/>
            <person name="Lee J."/>
            <person name="Lee S.C."/>
            <person name="Kwon J.K."/>
            <person name="Lee H.Y."/>
            <person name="Koo N."/>
            <person name="Hong Y."/>
            <person name="Kim R.W."/>
            <person name="Kang W.H."/>
            <person name="Huh J.H."/>
            <person name="Kang B.C."/>
            <person name="Yang T.J."/>
            <person name="Lee Y.H."/>
            <person name="Bennetzen J.L."/>
            <person name="Choi D."/>
        </authorList>
    </citation>
    <scope>NUCLEOTIDE SEQUENCE [LARGE SCALE GENOMIC DNA]</scope>
    <source>
        <strain evidence="8">cv. CM334</strain>
    </source>
</reference>
<comment type="subcellular location">
    <subcellularLocation>
        <location evidence="1">Nucleus</location>
    </subcellularLocation>
</comment>
<dbReference type="InterPro" id="IPR002100">
    <property type="entry name" value="TF_MADSbox"/>
</dbReference>
<dbReference type="Proteomes" id="UP000222542">
    <property type="component" value="Unassembled WGS sequence"/>
</dbReference>
<keyword evidence="2" id="KW-0805">Transcription regulation</keyword>
<dbReference type="Gene3D" id="3.40.1810.10">
    <property type="entry name" value="Transcription factor, MADS-box"/>
    <property type="match status" value="1"/>
</dbReference>
<keyword evidence="3" id="KW-0238">DNA-binding</keyword>
<dbReference type="SUPFAM" id="SSF55455">
    <property type="entry name" value="SRF-like"/>
    <property type="match status" value="1"/>
</dbReference>
<evidence type="ECO:0000256" key="3">
    <source>
        <dbReference type="ARBA" id="ARBA00023125"/>
    </source>
</evidence>
<keyword evidence="4" id="KW-0804">Transcription</keyword>
<dbReference type="AlphaFoldDB" id="A0A1U8H102"/>
<dbReference type="KEGG" id="cann:107874855"/>
<gene>
    <name evidence="7" type="ORF">T459_17107</name>
</gene>
<dbReference type="PANTHER" id="PTHR11945">
    <property type="entry name" value="MADS BOX PROTEIN"/>
    <property type="match status" value="1"/>
</dbReference>
<evidence type="ECO:0000259" key="6">
    <source>
        <dbReference type="PROSITE" id="PS50066"/>
    </source>
</evidence>
<dbReference type="PANTHER" id="PTHR11945:SF832">
    <property type="entry name" value="MADS-BOX DOMAIN-CONTAINING PROTEIN"/>
    <property type="match status" value="1"/>
</dbReference>
<dbReference type="Gramene" id="PHT79055">
    <property type="protein sequence ID" value="PHT79055"/>
    <property type="gene ID" value="T459_17107"/>
</dbReference>